<evidence type="ECO:0000256" key="10">
    <source>
        <dbReference type="SAM" id="MobiDB-lite"/>
    </source>
</evidence>
<dbReference type="PANTHER" id="PTHR43381">
    <property type="entry name" value="TRANSLATION INITIATION FACTOR IF-2-RELATED"/>
    <property type="match status" value="1"/>
</dbReference>
<dbReference type="HAMAP" id="MF_00100_B">
    <property type="entry name" value="IF_2_B"/>
    <property type="match status" value="1"/>
</dbReference>
<dbReference type="Gene3D" id="3.40.50.300">
    <property type="entry name" value="P-loop containing nucleotide triphosphate hydrolases"/>
    <property type="match status" value="1"/>
</dbReference>
<keyword evidence="6 8" id="KW-0342">GTP-binding</keyword>
<reference evidence="12 13" key="1">
    <citation type="submission" date="2024-09" db="EMBL/GenBank/DDBJ databases">
        <authorList>
            <person name="Sun Q."/>
            <person name="Mori K."/>
        </authorList>
    </citation>
    <scope>NUCLEOTIDE SEQUENCE [LARGE SCALE GENOMIC DNA]</scope>
    <source>
        <strain evidence="12 13">JCM 3143</strain>
    </source>
</reference>
<evidence type="ECO:0000256" key="9">
    <source>
        <dbReference type="RuleBase" id="RU000644"/>
    </source>
</evidence>
<dbReference type="CDD" id="cd01887">
    <property type="entry name" value="IF2_eIF5B"/>
    <property type="match status" value="1"/>
</dbReference>
<feature type="compositionally biased region" description="Pro residues" evidence="10">
    <location>
        <begin position="151"/>
        <end position="161"/>
    </location>
</feature>
<evidence type="ECO:0000259" key="11">
    <source>
        <dbReference type="PROSITE" id="PS51722"/>
    </source>
</evidence>
<evidence type="ECO:0000256" key="5">
    <source>
        <dbReference type="ARBA" id="ARBA00022917"/>
    </source>
</evidence>
<organism evidence="12 13">
    <name type="scientific">Nonomuraea helvata</name>
    <dbReference type="NCBI Taxonomy" id="37484"/>
    <lineage>
        <taxon>Bacteria</taxon>
        <taxon>Bacillati</taxon>
        <taxon>Actinomycetota</taxon>
        <taxon>Actinomycetes</taxon>
        <taxon>Streptosporangiales</taxon>
        <taxon>Streptosporangiaceae</taxon>
        <taxon>Nonomuraea</taxon>
    </lineage>
</organism>
<dbReference type="CDD" id="cd03692">
    <property type="entry name" value="mtIF2_IVc"/>
    <property type="match status" value="1"/>
</dbReference>
<keyword evidence="13" id="KW-1185">Reference proteome</keyword>
<protein>
    <recommendedName>
        <fullName evidence="2 8">Translation initiation factor IF-2</fullName>
    </recommendedName>
</protein>
<dbReference type="SUPFAM" id="SSF50447">
    <property type="entry name" value="Translation proteins"/>
    <property type="match status" value="2"/>
</dbReference>
<comment type="function">
    <text evidence="7 8 9">One of the essential components for the initiation of protein synthesis. Protects formylmethionyl-tRNA from spontaneous hydrolysis and promotes its binding to the 30S ribosomal subunits. Also involved in the hydrolysis of GTP during the formation of the 70S ribosomal complex.</text>
</comment>
<feature type="compositionally biased region" description="Low complexity" evidence="10">
    <location>
        <begin position="75"/>
        <end position="91"/>
    </location>
</feature>
<keyword evidence="8" id="KW-0963">Cytoplasm</keyword>
<dbReference type="InterPro" id="IPR000795">
    <property type="entry name" value="T_Tr_GTP-bd_dom"/>
</dbReference>
<keyword evidence="3 8" id="KW-0396">Initiation factor</keyword>
<dbReference type="Pfam" id="PF22042">
    <property type="entry name" value="EF-G_D2"/>
    <property type="match status" value="1"/>
</dbReference>
<feature type="compositionally biased region" description="Basic and acidic residues" evidence="10">
    <location>
        <begin position="253"/>
        <end position="267"/>
    </location>
</feature>
<evidence type="ECO:0000256" key="4">
    <source>
        <dbReference type="ARBA" id="ARBA00022741"/>
    </source>
</evidence>
<dbReference type="NCBIfam" id="TIGR00487">
    <property type="entry name" value="IF-2"/>
    <property type="match status" value="1"/>
</dbReference>
<keyword evidence="4 8" id="KW-0547">Nucleotide-binding</keyword>
<dbReference type="InterPro" id="IPR000178">
    <property type="entry name" value="TF_IF2_bacterial-like"/>
</dbReference>
<feature type="compositionally biased region" description="Pro residues" evidence="10">
    <location>
        <begin position="208"/>
        <end position="220"/>
    </location>
</feature>
<dbReference type="Gene3D" id="3.40.50.10050">
    <property type="entry name" value="Translation initiation factor IF- 2, domain 3"/>
    <property type="match status" value="1"/>
</dbReference>
<dbReference type="PROSITE" id="PS01176">
    <property type="entry name" value="IF2"/>
    <property type="match status" value="1"/>
</dbReference>
<dbReference type="InterPro" id="IPR009000">
    <property type="entry name" value="Transl_B-barrel_sf"/>
</dbReference>
<feature type="binding site" evidence="8">
    <location>
        <begin position="543"/>
        <end position="550"/>
    </location>
    <ligand>
        <name>GTP</name>
        <dbReference type="ChEBI" id="CHEBI:37565"/>
    </ligand>
</feature>
<comment type="subcellular location">
    <subcellularLocation>
        <location evidence="8">Cytoplasm</location>
    </subcellularLocation>
</comment>
<proteinExistence type="inferred from homology"/>
<comment type="similarity">
    <text evidence="1 8 9">Belongs to the TRAFAC class translation factor GTPase superfamily. Classic translation factor GTPase family. IF-2 subfamily.</text>
</comment>
<evidence type="ECO:0000256" key="8">
    <source>
        <dbReference type="HAMAP-Rule" id="MF_00100"/>
    </source>
</evidence>
<feature type="compositionally biased region" description="Pro residues" evidence="10">
    <location>
        <begin position="92"/>
        <end position="108"/>
    </location>
</feature>
<evidence type="ECO:0000256" key="3">
    <source>
        <dbReference type="ARBA" id="ARBA00022540"/>
    </source>
</evidence>
<feature type="compositionally biased region" description="Pro residues" evidence="10">
    <location>
        <begin position="281"/>
        <end position="297"/>
    </location>
</feature>
<dbReference type="Gene3D" id="2.40.30.10">
    <property type="entry name" value="Translation factors"/>
    <property type="match status" value="2"/>
</dbReference>
<comment type="caution">
    <text evidence="12">The sequence shown here is derived from an EMBL/GenBank/DDBJ whole genome shotgun (WGS) entry which is preliminary data.</text>
</comment>
<feature type="binding site" evidence="8">
    <location>
        <begin position="593"/>
        <end position="597"/>
    </location>
    <ligand>
        <name>GTP</name>
        <dbReference type="ChEBI" id="CHEBI:37565"/>
    </ligand>
</feature>
<feature type="region of interest" description="Disordered" evidence="10">
    <location>
        <begin position="47"/>
        <end position="429"/>
    </location>
</feature>
<evidence type="ECO:0000256" key="2">
    <source>
        <dbReference type="ARBA" id="ARBA00020675"/>
    </source>
</evidence>
<dbReference type="InterPro" id="IPR053905">
    <property type="entry name" value="EF-G-like_DII"/>
</dbReference>
<feature type="compositionally biased region" description="Gly residues" evidence="10">
    <location>
        <begin position="321"/>
        <end position="409"/>
    </location>
</feature>
<feature type="compositionally biased region" description="Gly residues" evidence="10">
    <location>
        <begin position="53"/>
        <end position="63"/>
    </location>
</feature>
<dbReference type="SUPFAM" id="SSF52540">
    <property type="entry name" value="P-loop containing nucleoside triphosphate hydrolases"/>
    <property type="match status" value="1"/>
</dbReference>
<dbReference type="Gene3D" id="1.10.10.2480">
    <property type="match status" value="1"/>
</dbReference>
<dbReference type="NCBIfam" id="TIGR00231">
    <property type="entry name" value="small_GTP"/>
    <property type="match status" value="1"/>
</dbReference>
<dbReference type="InterPro" id="IPR006847">
    <property type="entry name" value="IF2_N"/>
</dbReference>
<comment type="caution">
    <text evidence="8">Lacks conserved residue(s) required for the propagation of feature annotation.</text>
</comment>
<dbReference type="RefSeq" id="WP_344986546.1">
    <property type="nucleotide sequence ID" value="NZ_BAAAXV010000001.1"/>
</dbReference>
<evidence type="ECO:0000313" key="12">
    <source>
        <dbReference type="EMBL" id="MFB9621466.1"/>
    </source>
</evidence>
<evidence type="ECO:0000256" key="1">
    <source>
        <dbReference type="ARBA" id="ARBA00007733"/>
    </source>
</evidence>
<feature type="domain" description="Tr-type G" evidence="11">
    <location>
        <begin position="534"/>
        <end position="706"/>
    </location>
</feature>
<dbReference type="PRINTS" id="PR00315">
    <property type="entry name" value="ELONGATNFCT"/>
</dbReference>
<dbReference type="InterPro" id="IPR027417">
    <property type="entry name" value="P-loop_NTPase"/>
</dbReference>
<dbReference type="PROSITE" id="PS51722">
    <property type="entry name" value="G_TR_2"/>
    <property type="match status" value="1"/>
</dbReference>
<name>A0ABV5RPW7_9ACTN</name>
<sequence>MAKVRVYELAKEFGVESKVVMAKLQEMGEFVRSASSTIEAPVVRRLTEALGASKGGPSRGGGQPSNKPQPPRAAPRPAESQAGNGAAQAPAPSAPRPGPGPKPGPRPGPAGGGQPRPPVPMPHQPQQQPEAARGEASGAPQARFESGAPARPAPAPGPRPGPGGARPGPRPGPAARPGPSGGGDRSDRGDRGDRQAPRPGAPTGGGPRPGPGPKPGPRGPRPGNNPFSSTASGMGQSRPPRPGGPRDGGGPGQRERRDGPPRDREGAGPRPPQGRGDAGPRPGPRPGPPGAGGPRPGPGAGGPRPGGPRPNPMMMPQGRPAGPGGGGRPGGGGGGGGRPGGGGGGRPGGGGGRPGGGGGFAGRPGGGGGTGQRTGTGGPGGGGGGFGGRPGPGGRGRGGGTAGAFGRPGGRPARGRKSKRQRRQEFDNMSAPAIGGVQVARGNGATIRLPRGASLSDFADRIGANPASLVQIMLHLGEMVTATQSVSEDTLQILGTELDYNIQVVSPEEEDRELLEAFDIEFGEDEGDEADLAARPPVVTVMGHVDHGKTKLLDAIRKTNVVAREAGGITQHIGAYQVSAEHEGEDRKITFIDTPGHEAFTAMRARGAKSTDIAVLVVAADDGVKPQTIEALNHAQAADVPIVVAVNKIDKEGADPNKVRAQLTEYGLVAEEYGGSTLFVDISAKNGTGIDNLLEAILLTADAELDLRANPTMDAQGIAIEAHLDKGRGPVATVLVQRGTLRVGDSIVCGEAFGRVRAMLDDNGDAVEEATPSRPVLVMGLTAVPSAGDNFIVVTDDRMARQIAQQRAARKRSADMAKSSRRRTLEELFSDLEKGRVDELKLIIKGDVSGSVEALEDALLKIDVGDEVRLRVLHRAVGAITEYDVNLAVADDNAVIIGFNVRPEPRARDLAEREGVDIRYYSVIYQAIEEIEAALKGMLKPEFEEVQMGTAEVREVFKVPKIGNVAGSLVRSGVIVRNSKARLIRDGVVIADNLTVSSLRRFKDDATEVREGFECGIGVGYNDIRIDDVIETFEMREKPRV</sequence>
<dbReference type="EMBL" id="JBHMBW010000001">
    <property type="protein sequence ID" value="MFB9621466.1"/>
    <property type="molecule type" value="Genomic_DNA"/>
</dbReference>
<dbReference type="Pfam" id="PF04760">
    <property type="entry name" value="IF2_N"/>
    <property type="match status" value="2"/>
</dbReference>
<dbReference type="GO" id="GO:0003743">
    <property type="term" value="F:translation initiation factor activity"/>
    <property type="evidence" value="ECO:0007669"/>
    <property type="project" value="UniProtKB-KW"/>
</dbReference>
<evidence type="ECO:0000256" key="6">
    <source>
        <dbReference type="ARBA" id="ARBA00023134"/>
    </source>
</evidence>
<feature type="compositionally biased region" description="Polar residues" evidence="10">
    <location>
        <begin position="225"/>
        <end position="235"/>
    </location>
</feature>
<evidence type="ECO:0000256" key="7">
    <source>
        <dbReference type="ARBA" id="ARBA00025162"/>
    </source>
</evidence>
<feature type="compositionally biased region" description="Basic residues" evidence="10">
    <location>
        <begin position="413"/>
        <end position="422"/>
    </location>
</feature>
<dbReference type="InterPro" id="IPR044145">
    <property type="entry name" value="IF2_II"/>
</dbReference>
<evidence type="ECO:0000313" key="13">
    <source>
        <dbReference type="Proteomes" id="UP001589532"/>
    </source>
</evidence>
<feature type="binding site" evidence="8">
    <location>
        <begin position="647"/>
        <end position="650"/>
    </location>
    <ligand>
        <name>GTP</name>
        <dbReference type="ChEBI" id="CHEBI:37565"/>
    </ligand>
</feature>
<dbReference type="SUPFAM" id="SSF52156">
    <property type="entry name" value="Initiation factor IF2/eIF5b, domain 3"/>
    <property type="match status" value="1"/>
</dbReference>
<dbReference type="CDD" id="cd03702">
    <property type="entry name" value="IF2_mtIF2_II"/>
    <property type="match status" value="1"/>
</dbReference>
<feature type="compositionally biased region" description="Basic and acidic residues" evidence="10">
    <location>
        <begin position="184"/>
        <end position="196"/>
    </location>
</feature>
<dbReference type="InterPro" id="IPR036925">
    <property type="entry name" value="TIF_IF2_dom3_sf"/>
</dbReference>
<keyword evidence="5 8" id="KW-0648">Protein biosynthesis</keyword>
<gene>
    <name evidence="8 12" type="primary">infB</name>
    <name evidence="12" type="ORF">ACFFSA_00085</name>
</gene>
<dbReference type="Pfam" id="PF00009">
    <property type="entry name" value="GTP_EFTU"/>
    <property type="match status" value="1"/>
</dbReference>
<dbReference type="PANTHER" id="PTHR43381:SF5">
    <property type="entry name" value="TR-TYPE G DOMAIN-CONTAINING PROTEIN"/>
    <property type="match status" value="1"/>
</dbReference>
<dbReference type="InterPro" id="IPR005225">
    <property type="entry name" value="Small_GTP-bd"/>
</dbReference>
<dbReference type="Pfam" id="PF11987">
    <property type="entry name" value="IF-2"/>
    <property type="match status" value="1"/>
</dbReference>
<dbReference type="InterPro" id="IPR015760">
    <property type="entry name" value="TIF_IF2"/>
</dbReference>
<accession>A0ABV5RPW7</accession>
<dbReference type="InterPro" id="IPR023115">
    <property type="entry name" value="TIF_IF2_dom3"/>
</dbReference>
<dbReference type="Proteomes" id="UP001589532">
    <property type="component" value="Unassembled WGS sequence"/>
</dbReference>